<dbReference type="InterPro" id="IPR052220">
    <property type="entry name" value="METTL25"/>
</dbReference>
<comment type="caution">
    <text evidence="3">The sequence shown here is derived from an EMBL/GenBank/DDBJ whole genome shotgun (WGS) entry which is preliminary data.</text>
</comment>
<dbReference type="Pfam" id="PF13679">
    <property type="entry name" value="Methyltransf_32"/>
    <property type="match status" value="1"/>
</dbReference>
<accession>A0A0W0G9Q4</accession>
<reference evidence="3 4" key="1">
    <citation type="submission" date="2015-12" db="EMBL/GenBank/DDBJ databases">
        <title>Draft genome sequence of Moniliophthora roreri, the causal agent of frosty pod rot of cacao.</title>
        <authorList>
            <person name="Aime M.C."/>
            <person name="Diaz-Valderrama J.R."/>
            <person name="Kijpornyongpan T."/>
            <person name="Phillips-Mora W."/>
        </authorList>
    </citation>
    <scope>NUCLEOTIDE SEQUENCE [LARGE SCALE GENOMIC DNA]</scope>
    <source>
        <strain evidence="3 4">MCA 2952</strain>
    </source>
</reference>
<dbReference type="PANTHER" id="PTHR12496:SF0">
    <property type="entry name" value="METHYLTRANSFERASE DOMAIN-CONTAINING PROTEIN"/>
    <property type="match status" value="1"/>
</dbReference>
<dbReference type="Gene3D" id="3.20.20.80">
    <property type="entry name" value="Glycosidases"/>
    <property type="match status" value="1"/>
</dbReference>
<feature type="domain" description="Methyltransferase" evidence="2">
    <location>
        <begin position="620"/>
        <end position="773"/>
    </location>
</feature>
<dbReference type="InterPro" id="IPR025714">
    <property type="entry name" value="Methyltranfer_dom"/>
</dbReference>
<proteinExistence type="predicted"/>
<evidence type="ECO:0000313" key="4">
    <source>
        <dbReference type="Proteomes" id="UP000054988"/>
    </source>
</evidence>
<feature type="region of interest" description="Disordered" evidence="1">
    <location>
        <begin position="538"/>
        <end position="562"/>
    </location>
</feature>
<dbReference type="AlphaFoldDB" id="A0A0W0G9Q4"/>
<sequence>MFPEVRRADPSTIQNKFLVGYQGRFTCPGDREDDSSGLDTEDPNANRWSHWLHPNGEPATDLWPDVSSYTPAELFPVPTLKHRSGDNPQLFSSRNQRSVTRHFEWMSKHGIDGAFLQRSASNPAQADEDRLGKYVQLAAEAENRVFALMYDITDVSSDSMKEDWIHVVQSEQTVYSPCYLREQGKPVIYLWGIGFPDSEHTPSTIRAITTSIRSALPDGGAYIIAGVPVDWRNPNSDLGSDSEEWLDVWLTEFDAICPWSLGRYVNAVEADAYAESFLKGDIEFLNWRNNVGKWKQVDYMPVVWPGFSGYNMTKGECGFNSIKRDGGNFLWRQIFNSLDYGAKMVYGATWDEYDAGTAMMPAVVNQQLLPKSLYHPLMSLDEDGYNLPSDWYMRICGLAAEVLRGETDLTHVFPYTDLQNYWSSRPRYEVDFDLRSGGYEPSIVSTSSASTRILEHFPPPPYRSAPSSPSPSKLHMRFGASPSKNLKAGMIPGMLPPLPLSNTGRPLPAAPYSADSASTTFSSSLNYSGKSRFVVQNPSTSVSTSVPTPLTSPRFGSFPSEREVDLDIESVATAGTEPDSDDAHSVSPVSSTQSRERNKSMSIGRLLKAMSNSNRELYTINYVESILHQTGLKTPYIVDIGAGQGFLTRVLPAKKILALDSDGHLTENANSYSQVSPSSRNTTTATTTNIYDAQVTHRTLHITPESLIGAIDDWIRGDGEGEGEVPVMLVALHACGSLSIDALRAFTSTTKAPSRNWYPSSVITIPCCYNLLRPTDFPLSSPNPRHLAEALLPNPLPPSAYHLAAQVSNTPLTPDEKRKHELSTKKVVWRALLGPLLPPTTLHTRGFIAPSESYAETQNATSRPPARQNLHTQILTIASPTNPNAWGADALADELGNSPMHHRIGKLPASAYVSWETFVRAAGEKLGVPLGRSDTSSSEHGNDTQTAYDTHRATQLETLHLLRCQLGPVIESVILRDRVDWIVGCLGSSASVSGDANTNSGASGGEDVGNAKWTVALIPLFDQTKGSGRNMALVVLSAP</sequence>
<evidence type="ECO:0000256" key="1">
    <source>
        <dbReference type="SAM" id="MobiDB-lite"/>
    </source>
</evidence>
<dbReference type="eggNOG" id="ENOG502S12Q">
    <property type="taxonomic scope" value="Eukaryota"/>
</dbReference>
<gene>
    <name evidence="3" type="ORF">WG66_2145</name>
</gene>
<organism evidence="3 4">
    <name type="scientific">Moniliophthora roreri</name>
    <name type="common">Frosty pod rot fungus</name>
    <name type="synonym">Monilia roreri</name>
    <dbReference type="NCBI Taxonomy" id="221103"/>
    <lineage>
        <taxon>Eukaryota</taxon>
        <taxon>Fungi</taxon>
        <taxon>Dikarya</taxon>
        <taxon>Basidiomycota</taxon>
        <taxon>Agaricomycotina</taxon>
        <taxon>Agaricomycetes</taxon>
        <taxon>Agaricomycetidae</taxon>
        <taxon>Agaricales</taxon>
        <taxon>Marasmiineae</taxon>
        <taxon>Marasmiaceae</taxon>
        <taxon>Moniliophthora</taxon>
    </lineage>
</organism>
<evidence type="ECO:0000313" key="3">
    <source>
        <dbReference type="EMBL" id="KTB45271.1"/>
    </source>
</evidence>
<feature type="compositionally biased region" description="Low complexity" evidence="1">
    <location>
        <begin position="538"/>
        <end position="553"/>
    </location>
</feature>
<feature type="region of interest" description="Disordered" evidence="1">
    <location>
        <begin position="574"/>
        <end position="601"/>
    </location>
</feature>
<dbReference type="CDD" id="cd11576">
    <property type="entry name" value="GH99_GH71_like_2"/>
    <property type="match status" value="1"/>
</dbReference>
<dbReference type="EMBL" id="LATX01000738">
    <property type="protein sequence ID" value="KTB45271.1"/>
    <property type="molecule type" value="Genomic_DNA"/>
</dbReference>
<dbReference type="Proteomes" id="UP000054988">
    <property type="component" value="Unassembled WGS sequence"/>
</dbReference>
<name>A0A0W0G9Q4_MONRR</name>
<protein>
    <recommendedName>
        <fullName evidence="2">Methyltransferase domain-containing protein</fullName>
    </recommendedName>
</protein>
<evidence type="ECO:0000259" key="2">
    <source>
        <dbReference type="Pfam" id="PF13679"/>
    </source>
</evidence>
<dbReference type="PANTHER" id="PTHR12496">
    <property type="entry name" value="CGI-41 METHYLTRANSFERASE"/>
    <property type="match status" value="1"/>
</dbReference>